<protein>
    <submittedName>
        <fullName evidence="1">Uncharacterized protein</fullName>
    </submittedName>
</protein>
<dbReference type="EMBL" id="UPHM01000164">
    <property type="protein sequence ID" value="VBA32730.1"/>
    <property type="molecule type" value="Genomic_DNA"/>
</dbReference>
<name>A0ABY6RSG1_9MYCO</name>
<reference evidence="1 2" key="1">
    <citation type="submission" date="2018-09" db="EMBL/GenBank/DDBJ databases">
        <authorList>
            <person name="Tagini F."/>
        </authorList>
    </citation>
    <scope>NUCLEOTIDE SEQUENCE [LARGE SCALE GENOMIC DNA]</scope>
    <source>
        <strain evidence="1 2">MK4</strain>
    </source>
</reference>
<organism evidence="1 2">
    <name type="scientific">Mycobacterium persicum</name>
    <dbReference type="NCBI Taxonomy" id="1487726"/>
    <lineage>
        <taxon>Bacteria</taxon>
        <taxon>Bacillati</taxon>
        <taxon>Actinomycetota</taxon>
        <taxon>Actinomycetes</taxon>
        <taxon>Mycobacteriales</taxon>
        <taxon>Mycobacteriaceae</taxon>
        <taxon>Mycobacterium</taxon>
    </lineage>
</organism>
<dbReference type="Proteomes" id="UP000271464">
    <property type="component" value="Unassembled WGS sequence"/>
</dbReference>
<proteinExistence type="predicted"/>
<keyword evidence="2" id="KW-1185">Reference proteome</keyword>
<accession>A0ABY6RSG1</accession>
<evidence type="ECO:0000313" key="1">
    <source>
        <dbReference type="EMBL" id="VBA32730.1"/>
    </source>
</evidence>
<evidence type="ECO:0000313" key="2">
    <source>
        <dbReference type="Proteomes" id="UP000271464"/>
    </source>
</evidence>
<sequence length="94" mass="10322">MSCRCRFFLPGTPGNRVAQQLDHYEGLTSLSFVSQFDESSVAVLHYWLLMVEAIIVREQMSRRIDAATYRTRDGRSGLGQTLLTAVGAPASGGV</sequence>
<gene>
    <name evidence="1" type="ORF">LAUMK4_05797</name>
</gene>
<comment type="caution">
    <text evidence="1">The sequence shown here is derived from an EMBL/GenBank/DDBJ whole genome shotgun (WGS) entry which is preliminary data.</text>
</comment>